<comment type="caution">
    <text evidence="1">The sequence shown here is derived from an EMBL/GenBank/DDBJ whole genome shotgun (WGS) entry which is preliminary data.</text>
</comment>
<dbReference type="SUPFAM" id="SSF89796">
    <property type="entry name" value="CoA-transferase family III (CaiB/BaiF)"/>
    <property type="match status" value="2"/>
</dbReference>
<evidence type="ECO:0000313" key="2">
    <source>
        <dbReference type="Proteomes" id="UP001156706"/>
    </source>
</evidence>
<keyword evidence="1" id="KW-0808">Transferase</keyword>
<dbReference type="PANTHER" id="PTHR48228:SF4">
    <property type="entry name" value="BLR3030 PROTEIN"/>
    <property type="match status" value="1"/>
</dbReference>
<dbReference type="InterPro" id="IPR050509">
    <property type="entry name" value="CoA-transferase_III"/>
</dbReference>
<name>A0ABQ5YFW3_9NEIS</name>
<protein>
    <submittedName>
        <fullName evidence="1">CoA transferase</fullName>
    </submittedName>
</protein>
<dbReference type="RefSeq" id="WP_284196482.1">
    <property type="nucleotide sequence ID" value="NZ_BSOG01000002.1"/>
</dbReference>
<dbReference type="InterPro" id="IPR044855">
    <property type="entry name" value="CoA-Trfase_III_dom3_sf"/>
</dbReference>
<dbReference type="Proteomes" id="UP001156706">
    <property type="component" value="Unassembled WGS sequence"/>
</dbReference>
<organism evidence="1 2">
    <name type="scientific">Chitinimonas prasina</name>
    <dbReference type="NCBI Taxonomy" id="1434937"/>
    <lineage>
        <taxon>Bacteria</taxon>
        <taxon>Pseudomonadati</taxon>
        <taxon>Pseudomonadota</taxon>
        <taxon>Betaproteobacteria</taxon>
        <taxon>Neisseriales</taxon>
        <taxon>Chitinibacteraceae</taxon>
        <taxon>Chitinimonas</taxon>
    </lineage>
</organism>
<keyword evidence="2" id="KW-1185">Reference proteome</keyword>
<dbReference type="InterPro" id="IPR023606">
    <property type="entry name" value="CoA-Trfase_III_dom_1_sf"/>
</dbReference>
<dbReference type="EMBL" id="BSOG01000002">
    <property type="protein sequence ID" value="GLR13378.1"/>
    <property type="molecule type" value="Genomic_DNA"/>
</dbReference>
<dbReference type="Gene3D" id="3.30.1540.10">
    <property type="entry name" value="formyl-coa transferase, domain 3"/>
    <property type="match status" value="1"/>
</dbReference>
<dbReference type="Gene3D" id="3.40.50.10540">
    <property type="entry name" value="Crotonobetainyl-coa:carnitine coa-transferase, domain 1"/>
    <property type="match status" value="2"/>
</dbReference>
<dbReference type="GO" id="GO:0016740">
    <property type="term" value="F:transferase activity"/>
    <property type="evidence" value="ECO:0007669"/>
    <property type="project" value="UniProtKB-KW"/>
</dbReference>
<accession>A0ABQ5YFW3</accession>
<dbReference type="Pfam" id="PF02515">
    <property type="entry name" value="CoA_transf_3"/>
    <property type="match status" value="2"/>
</dbReference>
<gene>
    <name evidence="1" type="ORF">GCM10007907_21680</name>
</gene>
<dbReference type="InterPro" id="IPR003673">
    <property type="entry name" value="CoA-Trfase_fam_III"/>
</dbReference>
<evidence type="ECO:0000313" key="1">
    <source>
        <dbReference type="EMBL" id="GLR13378.1"/>
    </source>
</evidence>
<reference evidence="2" key="1">
    <citation type="journal article" date="2019" name="Int. J. Syst. Evol. Microbiol.">
        <title>The Global Catalogue of Microorganisms (GCM) 10K type strain sequencing project: providing services to taxonomists for standard genome sequencing and annotation.</title>
        <authorList>
            <consortium name="The Broad Institute Genomics Platform"/>
            <consortium name="The Broad Institute Genome Sequencing Center for Infectious Disease"/>
            <person name="Wu L."/>
            <person name="Ma J."/>
        </authorList>
    </citation>
    <scope>NUCLEOTIDE SEQUENCE [LARGE SCALE GENOMIC DNA]</scope>
    <source>
        <strain evidence="2">NBRC 110044</strain>
    </source>
</reference>
<sequence length="464" mass="49322">MQAPLPQYALAQLWALTGLPQQALEHIHLEGDDPILPSTFAVGSAAQASLAASALAAATLWHQRTGNWPDVRINMRHAAIECRSERYLLVDGAPPPDPWDKLAGAYRCGDGRWVRLHTNFPHHRDGVLALLGCANERASVAEALLNWQAEAFETAASERGMVVAAMRSFAEWDAHPQAAAIAALPTFTLEQIGDAPVQALPAGDRPLSGIKVLDLSRVIAGPVCGRTLAAHGADVLMITSPRLPAIPLLVMDTGRGKRSAALDLTQAAEQAQLLQLLAHTDIFMQGYRPGGMNDMGLGPEALAALRPGLVYVSLSAYGHQGPWAHKRGFDSLVQTAMGFNHAESSAAGEAAPKPLPMQVLDHASGYLMALGAMAALHRRATIGGSWHVRVSLAQTAHWLRQLGRLPDGLQAPDISAAEAQPYCETAPSGFGQLTAVRHAAVLSGLPPHWSLPAVPLGHDPAAWW</sequence>
<dbReference type="PANTHER" id="PTHR48228">
    <property type="entry name" value="SUCCINYL-COA--D-CITRAMALATE COA-TRANSFERASE"/>
    <property type="match status" value="1"/>
</dbReference>
<proteinExistence type="predicted"/>